<dbReference type="KEGG" id="pla:Plav_3366"/>
<evidence type="ECO:0000313" key="1">
    <source>
        <dbReference type="EMBL" id="ABS64970.1"/>
    </source>
</evidence>
<protein>
    <submittedName>
        <fullName evidence="1">UspA domain protein</fullName>
    </submittedName>
</protein>
<dbReference type="RefSeq" id="WP_012112301.1">
    <property type="nucleotide sequence ID" value="NC_009719.1"/>
</dbReference>
<proteinExistence type="predicted"/>
<dbReference type="CDD" id="cd00293">
    <property type="entry name" value="USP-like"/>
    <property type="match status" value="1"/>
</dbReference>
<dbReference type="STRING" id="402881.Plav_3366"/>
<keyword evidence="2" id="KW-1185">Reference proteome</keyword>
<dbReference type="OrthoDB" id="9804721at2"/>
<dbReference type="Proteomes" id="UP000006377">
    <property type="component" value="Chromosome"/>
</dbReference>
<organism evidence="1 2">
    <name type="scientific">Parvibaculum lavamentivorans (strain DS-1 / DSM 13023 / NCIMB 13966)</name>
    <dbReference type="NCBI Taxonomy" id="402881"/>
    <lineage>
        <taxon>Bacteria</taxon>
        <taxon>Pseudomonadati</taxon>
        <taxon>Pseudomonadota</taxon>
        <taxon>Alphaproteobacteria</taxon>
        <taxon>Hyphomicrobiales</taxon>
        <taxon>Parvibaculaceae</taxon>
        <taxon>Parvibaculum</taxon>
    </lineage>
</organism>
<accession>A7HYI7</accession>
<dbReference type="Gene3D" id="3.40.50.12370">
    <property type="match status" value="1"/>
</dbReference>
<reference evidence="1 2" key="1">
    <citation type="journal article" date="2011" name="Stand. Genomic Sci.">
        <title>Complete genome sequence of Parvibaculum lavamentivorans type strain (DS-1(T)).</title>
        <authorList>
            <person name="Schleheck D."/>
            <person name="Weiss M."/>
            <person name="Pitluck S."/>
            <person name="Bruce D."/>
            <person name="Land M.L."/>
            <person name="Han S."/>
            <person name="Saunders E."/>
            <person name="Tapia R."/>
            <person name="Detter C."/>
            <person name="Brettin T."/>
            <person name="Han J."/>
            <person name="Woyke T."/>
            <person name="Goodwin L."/>
            <person name="Pennacchio L."/>
            <person name="Nolan M."/>
            <person name="Cook A.M."/>
            <person name="Kjelleberg S."/>
            <person name="Thomas T."/>
        </authorList>
    </citation>
    <scope>NUCLEOTIDE SEQUENCE [LARGE SCALE GENOMIC DNA]</scope>
    <source>
        <strain evidence="2">DS-1 / DSM 13023 / NCIMB 13966</strain>
    </source>
</reference>
<dbReference type="AlphaFoldDB" id="A7HYI7"/>
<dbReference type="SUPFAM" id="SSF52402">
    <property type="entry name" value="Adenine nucleotide alpha hydrolases-like"/>
    <property type="match status" value="2"/>
</dbReference>
<dbReference type="EMBL" id="CP000774">
    <property type="protein sequence ID" value="ABS64970.1"/>
    <property type="molecule type" value="Genomic_DNA"/>
</dbReference>
<evidence type="ECO:0000313" key="2">
    <source>
        <dbReference type="Proteomes" id="UP000006377"/>
    </source>
</evidence>
<sequence length="264" mass="28454">MSFRDIVVDACPRNDIPRTLELAREMAIAFDARLFVVAYAWPVTTAADVLAGNRLIAERQMQEALYVTRAAFDRVFEDTSINVEWCSGVGDPTTVLGEHLLTADLLITSAAEGHGNVAPEPANLALGSGAPVLRLGSASVTGRFSSVLVAWKGCPQARRALHDALPILKRADKVTVVGVGNETTVAQLEAVAEHLCRHDVTASHLHLSHSEQDVCAELIGHAQRENADMIVAGIYSRGPLAQRVLGGVTRELLKTSDLSWFMAR</sequence>
<name>A7HYI7_PARL1</name>
<dbReference type="HOGENOM" id="CLU_049301_5_3_5"/>
<dbReference type="eggNOG" id="COG0589">
    <property type="taxonomic scope" value="Bacteria"/>
</dbReference>
<gene>
    <name evidence="1" type="ordered locus">Plav_3366</name>
</gene>